<dbReference type="PANTHER" id="PTHR33991">
    <property type="entry name" value="DNA REPAIR PROTEIN RECO"/>
    <property type="match status" value="1"/>
</dbReference>
<keyword evidence="10" id="KW-1185">Reference proteome</keyword>
<sequence length="257" mass="29634">MIYQQKGIMIRQTNYSESSRIITILNEEGVIVPLMARGFNKTKSPFIVLRQGFKEALFTYSRFKGMGTLNEVDVISQFKGINNDFDVFAYGSYIMEFVTRILSDEDVTPKNFELLMKCFRLLENKEENEKNAVTALAAIKLMPQYGIEINVDECALCGSKDYNTFSHYSFMYHSVICDYCANEETLARSVNIGNRSIYLAAYMKNVKLDLINSVKTSPENGRALLNFIEMIYDEYAGVYFKARKLVNDLQRRRRSDV</sequence>
<evidence type="ECO:0000259" key="8">
    <source>
        <dbReference type="Pfam" id="PF11967"/>
    </source>
</evidence>
<evidence type="ECO:0000256" key="7">
    <source>
        <dbReference type="HAMAP-Rule" id="MF_00201"/>
    </source>
</evidence>
<evidence type="ECO:0000256" key="3">
    <source>
        <dbReference type="ARBA" id="ARBA00022763"/>
    </source>
</evidence>
<gene>
    <name evidence="7" type="primary">recO</name>
    <name evidence="9" type="ORF">SAMN05216216_11015</name>
</gene>
<dbReference type="Gene3D" id="1.20.1440.120">
    <property type="entry name" value="Recombination protein O, C-terminal domain"/>
    <property type="match status" value="1"/>
</dbReference>
<name>A0A1G9EV87_9BACL</name>
<dbReference type="OrthoDB" id="9797083at2"/>
<dbReference type="InterPro" id="IPR012340">
    <property type="entry name" value="NA-bd_OB-fold"/>
</dbReference>
<dbReference type="InterPro" id="IPR042242">
    <property type="entry name" value="RecO_C"/>
</dbReference>
<dbReference type="InterPro" id="IPR022572">
    <property type="entry name" value="DNA_rep/recomb_RecO_N"/>
</dbReference>
<evidence type="ECO:0000256" key="6">
    <source>
        <dbReference type="ARBA" id="ARBA00033409"/>
    </source>
</evidence>
<organism evidence="9 10">
    <name type="scientific">Lacicoccus qingdaonensis</name>
    <dbReference type="NCBI Taxonomy" id="576118"/>
    <lineage>
        <taxon>Bacteria</taxon>
        <taxon>Bacillati</taxon>
        <taxon>Bacillota</taxon>
        <taxon>Bacilli</taxon>
        <taxon>Bacillales</taxon>
        <taxon>Salinicoccaceae</taxon>
        <taxon>Lacicoccus</taxon>
    </lineage>
</organism>
<reference evidence="10" key="1">
    <citation type="submission" date="2016-10" db="EMBL/GenBank/DDBJ databases">
        <authorList>
            <person name="Varghese N."/>
            <person name="Submissions S."/>
        </authorList>
    </citation>
    <scope>NUCLEOTIDE SEQUENCE [LARGE SCALE GENOMIC DNA]</scope>
    <source>
        <strain evidence="10">CGMCC 1.8895</strain>
    </source>
</reference>
<feature type="domain" description="DNA replication/recombination mediator RecO N-terminal" evidence="8">
    <location>
        <begin position="1"/>
        <end position="78"/>
    </location>
</feature>
<accession>A0A1G9EV87</accession>
<evidence type="ECO:0000256" key="1">
    <source>
        <dbReference type="ARBA" id="ARBA00007452"/>
    </source>
</evidence>
<dbReference type="PANTHER" id="PTHR33991:SF1">
    <property type="entry name" value="DNA REPAIR PROTEIN RECO"/>
    <property type="match status" value="1"/>
</dbReference>
<evidence type="ECO:0000313" key="9">
    <source>
        <dbReference type="EMBL" id="SDK80003.1"/>
    </source>
</evidence>
<dbReference type="STRING" id="576118.SAMN05216216_11015"/>
<dbReference type="EMBL" id="FNFY01000010">
    <property type="protein sequence ID" value="SDK80003.1"/>
    <property type="molecule type" value="Genomic_DNA"/>
</dbReference>
<dbReference type="HAMAP" id="MF_00201">
    <property type="entry name" value="RecO"/>
    <property type="match status" value="1"/>
</dbReference>
<protein>
    <recommendedName>
        <fullName evidence="2 7">DNA repair protein RecO</fullName>
    </recommendedName>
    <alternativeName>
        <fullName evidence="6 7">Recombination protein O</fullName>
    </alternativeName>
</protein>
<proteinExistence type="inferred from homology"/>
<dbReference type="GO" id="GO:0006302">
    <property type="term" value="P:double-strand break repair"/>
    <property type="evidence" value="ECO:0007669"/>
    <property type="project" value="TreeGrafter"/>
</dbReference>
<keyword evidence="4 7" id="KW-0233">DNA recombination</keyword>
<dbReference type="GO" id="GO:0043590">
    <property type="term" value="C:bacterial nucleoid"/>
    <property type="evidence" value="ECO:0007669"/>
    <property type="project" value="TreeGrafter"/>
</dbReference>
<dbReference type="AlphaFoldDB" id="A0A1G9EV87"/>
<comment type="similarity">
    <text evidence="1 7">Belongs to the RecO family.</text>
</comment>
<dbReference type="Pfam" id="PF11967">
    <property type="entry name" value="RecO_N"/>
    <property type="match status" value="1"/>
</dbReference>
<evidence type="ECO:0000256" key="4">
    <source>
        <dbReference type="ARBA" id="ARBA00023172"/>
    </source>
</evidence>
<dbReference type="NCBIfam" id="TIGR00613">
    <property type="entry name" value="reco"/>
    <property type="match status" value="1"/>
</dbReference>
<keyword evidence="5 7" id="KW-0234">DNA repair</keyword>
<dbReference type="GO" id="GO:0006310">
    <property type="term" value="P:DNA recombination"/>
    <property type="evidence" value="ECO:0007669"/>
    <property type="project" value="UniProtKB-UniRule"/>
</dbReference>
<dbReference type="Gene3D" id="2.40.50.140">
    <property type="entry name" value="Nucleic acid-binding proteins"/>
    <property type="match status" value="1"/>
</dbReference>
<dbReference type="InterPro" id="IPR037278">
    <property type="entry name" value="ARFGAP/RecO"/>
</dbReference>
<evidence type="ECO:0000256" key="2">
    <source>
        <dbReference type="ARBA" id="ARBA00021310"/>
    </source>
</evidence>
<keyword evidence="3 7" id="KW-0227">DNA damage</keyword>
<dbReference type="SUPFAM" id="SSF50249">
    <property type="entry name" value="Nucleic acid-binding proteins"/>
    <property type="match status" value="1"/>
</dbReference>
<dbReference type="SUPFAM" id="SSF57863">
    <property type="entry name" value="ArfGap/RecO-like zinc finger"/>
    <property type="match status" value="1"/>
</dbReference>
<evidence type="ECO:0000256" key="5">
    <source>
        <dbReference type="ARBA" id="ARBA00023204"/>
    </source>
</evidence>
<evidence type="ECO:0000313" key="10">
    <source>
        <dbReference type="Proteomes" id="UP000199008"/>
    </source>
</evidence>
<dbReference type="InterPro" id="IPR003717">
    <property type="entry name" value="RecO"/>
</dbReference>
<dbReference type="RefSeq" id="WP_092986002.1">
    <property type="nucleotide sequence ID" value="NZ_FNFY01000010.1"/>
</dbReference>
<dbReference type="Proteomes" id="UP000199008">
    <property type="component" value="Unassembled WGS sequence"/>
</dbReference>
<dbReference type="Pfam" id="PF02565">
    <property type="entry name" value="RecO_C"/>
    <property type="match status" value="1"/>
</dbReference>
<comment type="function">
    <text evidence="7">Involved in DNA repair and RecF pathway recombination.</text>
</comment>